<keyword evidence="6" id="KW-1133">Transmembrane helix</keyword>
<dbReference type="CDD" id="cd19411">
    <property type="entry name" value="MCP2201-like_sensor"/>
    <property type="match status" value="1"/>
</dbReference>
<gene>
    <name evidence="10" type="ORF">ACFSNB_11420</name>
</gene>
<dbReference type="SMART" id="SM00304">
    <property type="entry name" value="HAMP"/>
    <property type="match status" value="1"/>
</dbReference>
<evidence type="ECO:0000256" key="2">
    <source>
        <dbReference type="ARBA" id="ARBA00022519"/>
    </source>
</evidence>
<dbReference type="PROSITE" id="PS50192">
    <property type="entry name" value="T_SNARE"/>
    <property type="match status" value="1"/>
</dbReference>
<dbReference type="CDD" id="cd06225">
    <property type="entry name" value="HAMP"/>
    <property type="match status" value="1"/>
</dbReference>
<dbReference type="Pfam" id="PF00672">
    <property type="entry name" value="HAMP"/>
    <property type="match status" value="1"/>
</dbReference>
<evidence type="ECO:0000256" key="3">
    <source>
        <dbReference type="ARBA" id="ARBA00023224"/>
    </source>
</evidence>
<evidence type="ECO:0000259" key="9">
    <source>
        <dbReference type="PROSITE" id="PS50885"/>
    </source>
</evidence>
<dbReference type="InterPro" id="IPR000727">
    <property type="entry name" value="T_SNARE_dom"/>
</dbReference>
<protein>
    <submittedName>
        <fullName evidence="10">Methyl-accepting chemotaxis protein</fullName>
    </submittedName>
</protein>
<dbReference type="InterPro" id="IPR024478">
    <property type="entry name" value="HlyB_4HB_MCP"/>
</dbReference>
<evidence type="ECO:0000256" key="1">
    <source>
        <dbReference type="ARBA" id="ARBA00004429"/>
    </source>
</evidence>
<reference evidence="11" key="1">
    <citation type="journal article" date="2019" name="Int. J. Syst. Evol. Microbiol.">
        <title>The Global Catalogue of Microorganisms (GCM) 10K type strain sequencing project: providing services to taxonomists for standard genome sequencing and annotation.</title>
        <authorList>
            <consortium name="The Broad Institute Genomics Platform"/>
            <consortium name="The Broad Institute Genome Sequencing Center for Infectious Disease"/>
            <person name="Wu L."/>
            <person name="Ma J."/>
        </authorList>
    </citation>
    <scope>NUCLEOTIDE SEQUENCE [LARGE SCALE GENOMIC DNA]</scope>
    <source>
        <strain evidence="11">KCTC 15012</strain>
    </source>
</reference>
<dbReference type="Gene3D" id="6.10.340.10">
    <property type="match status" value="1"/>
</dbReference>
<feature type="domain" description="Methyl-accepting transducer" evidence="7">
    <location>
        <begin position="307"/>
        <end position="543"/>
    </location>
</feature>
<keyword evidence="11" id="KW-1185">Reference proteome</keyword>
<accession>A0ABW5CE90</accession>
<evidence type="ECO:0000259" key="7">
    <source>
        <dbReference type="PROSITE" id="PS50111"/>
    </source>
</evidence>
<feature type="domain" description="HAMP" evidence="9">
    <location>
        <begin position="214"/>
        <end position="267"/>
    </location>
</feature>
<name>A0ABW5CE90_9PROT</name>
<dbReference type="InterPro" id="IPR003660">
    <property type="entry name" value="HAMP_dom"/>
</dbReference>
<dbReference type="RefSeq" id="WP_377316609.1">
    <property type="nucleotide sequence ID" value="NZ_JBHUIY010000021.1"/>
</dbReference>
<evidence type="ECO:0000313" key="10">
    <source>
        <dbReference type="EMBL" id="MFD2234415.1"/>
    </source>
</evidence>
<dbReference type="PROSITE" id="PS50111">
    <property type="entry name" value="CHEMOTAXIS_TRANSDUC_2"/>
    <property type="match status" value="1"/>
</dbReference>
<comment type="caution">
    <text evidence="10">The sequence shown here is derived from an EMBL/GenBank/DDBJ whole genome shotgun (WGS) entry which is preliminary data.</text>
</comment>
<dbReference type="Gene3D" id="1.10.287.950">
    <property type="entry name" value="Methyl-accepting chemotaxis protein"/>
    <property type="match status" value="1"/>
</dbReference>
<dbReference type="PRINTS" id="PR00260">
    <property type="entry name" value="CHEMTRNSDUCR"/>
</dbReference>
<dbReference type="InterPro" id="IPR047347">
    <property type="entry name" value="YvaQ-like_sensor"/>
</dbReference>
<dbReference type="SMART" id="SM00283">
    <property type="entry name" value="MA"/>
    <property type="match status" value="1"/>
</dbReference>
<feature type="transmembrane region" description="Helical" evidence="6">
    <location>
        <begin position="190"/>
        <end position="220"/>
    </location>
</feature>
<dbReference type="InterPro" id="IPR004090">
    <property type="entry name" value="Chemotax_Me-accpt_rcpt"/>
</dbReference>
<dbReference type="SUPFAM" id="SSF58104">
    <property type="entry name" value="Methyl-accepting chemotaxis protein (MCP) signaling domain"/>
    <property type="match status" value="1"/>
</dbReference>
<feature type="domain" description="T-SNARE coiled-coil homology" evidence="8">
    <location>
        <begin position="459"/>
        <end position="521"/>
    </location>
</feature>
<proteinExistence type="inferred from homology"/>
<dbReference type="InterPro" id="IPR004089">
    <property type="entry name" value="MCPsignal_dom"/>
</dbReference>
<organism evidence="10 11">
    <name type="scientific">Phaeospirillum tilakii</name>
    <dbReference type="NCBI Taxonomy" id="741673"/>
    <lineage>
        <taxon>Bacteria</taxon>
        <taxon>Pseudomonadati</taxon>
        <taxon>Pseudomonadota</taxon>
        <taxon>Alphaproteobacteria</taxon>
        <taxon>Rhodospirillales</taxon>
        <taxon>Rhodospirillaceae</taxon>
        <taxon>Phaeospirillum</taxon>
    </lineage>
</organism>
<keyword evidence="3 5" id="KW-0807">Transducer</keyword>
<dbReference type="Pfam" id="PF12729">
    <property type="entry name" value="4HB_MCP_1"/>
    <property type="match status" value="1"/>
</dbReference>
<comment type="similarity">
    <text evidence="4">Belongs to the methyl-accepting chemotaxis (MCP) protein family.</text>
</comment>
<sequence length="563" mass="59423">MASFDDFSIRTKVLGAFALVLLLTLALGLFAIERLDRVNASAVDVRDNWLPSTVAVGQMAKLIERYRLFEARLLFATSDEDRRAALAPIDETEREIARMRQAYEPMVTPGEERAMVDAADNAWKRYRESGARMRELALAGDEAGAVALFLRGPGFDAFTELRAKLNADVALNDREGRKAAEAGAAIYRSALWWIVAGLVAAAAGCLTIGLAMVAGIAGPVRGMTEAMRRLAHHDLTVTVPGVGRGDEIGEMADAVEVFKNNLIEGDRLTAERQSEVEARTRRAERRDQLTAAFEATIERVVSTVGQAAGEMRGSSQMLAGTATRTSERANAAAAAAAQANANVQTVAAATEELAASTNAISEQVARAAQTASQASDEARHTDETVKGLSSAAQKIGDVVNFINDIASQTNLLALNATIEAARAGEAGKGFAVVANEVKGLATQTAKATDDIRREVEEMQAASQQAARAIEGIVATIANINEISTAIAAAVEQQGAATREIARNVQEAAVGSNEVSSNISSVNEAAAETGTAAQKLLGASDILTREADALRREVEKYLGGVKAS</sequence>
<evidence type="ECO:0000313" key="11">
    <source>
        <dbReference type="Proteomes" id="UP001597296"/>
    </source>
</evidence>
<dbReference type="PANTHER" id="PTHR32089:SF112">
    <property type="entry name" value="LYSOZYME-LIKE PROTEIN-RELATED"/>
    <property type="match status" value="1"/>
</dbReference>
<dbReference type="Proteomes" id="UP001597296">
    <property type="component" value="Unassembled WGS sequence"/>
</dbReference>
<evidence type="ECO:0000256" key="6">
    <source>
        <dbReference type="SAM" id="Phobius"/>
    </source>
</evidence>
<evidence type="ECO:0000256" key="4">
    <source>
        <dbReference type="ARBA" id="ARBA00029447"/>
    </source>
</evidence>
<comment type="subcellular location">
    <subcellularLocation>
        <location evidence="1">Cell inner membrane</location>
        <topology evidence="1">Multi-pass membrane protein</topology>
    </subcellularLocation>
</comment>
<evidence type="ECO:0000259" key="8">
    <source>
        <dbReference type="PROSITE" id="PS50192"/>
    </source>
</evidence>
<keyword evidence="2" id="KW-0997">Cell inner membrane</keyword>
<keyword evidence="6" id="KW-0472">Membrane</keyword>
<dbReference type="EMBL" id="JBHUIY010000021">
    <property type="protein sequence ID" value="MFD2234415.1"/>
    <property type="molecule type" value="Genomic_DNA"/>
</dbReference>
<dbReference type="Pfam" id="PF00015">
    <property type="entry name" value="MCPsignal"/>
    <property type="match status" value="1"/>
</dbReference>
<evidence type="ECO:0000256" key="5">
    <source>
        <dbReference type="PROSITE-ProRule" id="PRU00284"/>
    </source>
</evidence>
<keyword evidence="6" id="KW-0812">Transmembrane</keyword>
<dbReference type="PANTHER" id="PTHR32089">
    <property type="entry name" value="METHYL-ACCEPTING CHEMOTAXIS PROTEIN MCPB"/>
    <property type="match status" value="1"/>
</dbReference>
<keyword evidence="2" id="KW-1003">Cell membrane</keyword>
<dbReference type="PROSITE" id="PS50885">
    <property type="entry name" value="HAMP"/>
    <property type="match status" value="1"/>
</dbReference>